<reference evidence="1" key="1">
    <citation type="submission" date="2022-05" db="EMBL/GenBank/DDBJ databases">
        <title>Chromosome-level genome of Chaenocephalus aceratus.</title>
        <authorList>
            <person name="Park H."/>
        </authorList>
    </citation>
    <scope>NUCLEOTIDE SEQUENCE</scope>
    <source>
        <strain evidence="1">KU_202001</strain>
    </source>
</reference>
<dbReference type="EMBL" id="CM043796">
    <property type="protein sequence ID" value="KAI4817163.1"/>
    <property type="molecule type" value="Genomic_DNA"/>
</dbReference>
<name>A0ACB9WUG0_CHAAC</name>
<gene>
    <name evidence="1" type="ORF">KUCAC02_009441</name>
</gene>
<sequence>MRTRQVAMDLTHQVDPKGEKIQAPLDQALGLGVVLDQTRPLRRRVKKRRQTMSLVTQSKAESPRPSECTVALF</sequence>
<evidence type="ECO:0000313" key="1">
    <source>
        <dbReference type="EMBL" id="KAI4817163.1"/>
    </source>
</evidence>
<accession>A0ACB9WUG0</accession>
<protein>
    <submittedName>
        <fullName evidence="1">Uncharacterized protein</fullName>
    </submittedName>
</protein>
<keyword evidence="2" id="KW-1185">Reference proteome</keyword>
<comment type="caution">
    <text evidence="1">The sequence shown here is derived from an EMBL/GenBank/DDBJ whole genome shotgun (WGS) entry which is preliminary data.</text>
</comment>
<dbReference type="Proteomes" id="UP001057452">
    <property type="component" value="Chromosome 12"/>
</dbReference>
<organism evidence="1 2">
    <name type="scientific">Chaenocephalus aceratus</name>
    <name type="common">Blackfin icefish</name>
    <name type="synonym">Chaenichthys aceratus</name>
    <dbReference type="NCBI Taxonomy" id="36190"/>
    <lineage>
        <taxon>Eukaryota</taxon>
        <taxon>Metazoa</taxon>
        <taxon>Chordata</taxon>
        <taxon>Craniata</taxon>
        <taxon>Vertebrata</taxon>
        <taxon>Euteleostomi</taxon>
        <taxon>Actinopterygii</taxon>
        <taxon>Neopterygii</taxon>
        <taxon>Teleostei</taxon>
        <taxon>Neoteleostei</taxon>
        <taxon>Acanthomorphata</taxon>
        <taxon>Eupercaria</taxon>
        <taxon>Perciformes</taxon>
        <taxon>Notothenioidei</taxon>
        <taxon>Channichthyidae</taxon>
        <taxon>Chaenocephalus</taxon>
    </lineage>
</organism>
<proteinExistence type="predicted"/>
<evidence type="ECO:0000313" key="2">
    <source>
        <dbReference type="Proteomes" id="UP001057452"/>
    </source>
</evidence>